<evidence type="ECO:0000313" key="7">
    <source>
        <dbReference type="EMBL" id="MCZ8532942.1"/>
    </source>
</evidence>
<keyword evidence="3" id="KW-0547">Nucleotide-binding</keyword>
<keyword evidence="2" id="KW-0808">Transferase</keyword>
<dbReference type="Pfam" id="PF00294">
    <property type="entry name" value="PfkB"/>
    <property type="match status" value="1"/>
</dbReference>
<evidence type="ECO:0000256" key="5">
    <source>
        <dbReference type="ARBA" id="ARBA00022840"/>
    </source>
</evidence>
<gene>
    <name evidence="7" type="ORF">M9R61_06195</name>
</gene>
<reference evidence="7" key="1">
    <citation type="submission" date="2022-05" db="EMBL/GenBank/DDBJ databases">
        <authorList>
            <person name="Colautti A."/>
            <person name="Iacumin L."/>
        </authorList>
    </citation>
    <scope>NUCLEOTIDE SEQUENCE</scope>
    <source>
        <strain evidence="7">DSM 30747</strain>
    </source>
</reference>
<dbReference type="InterPro" id="IPR002173">
    <property type="entry name" value="Carboh/pur_kinase_PfkB_CS"/>
</dbReference>
<evidence type="ECO:0000256" key="2">
    <source>
        <dbReference type="ARBA" id="ARBA00022679"/>
    </source>
</evidence>
<dbReference type="InterPro" id="IPR050306">
    <property type="entry name" value="PfkB_Carbo_kinase"/>
</dbReference>
<comment type="similarity">
    <text evidence="1">Belongs to the carbohydrate kinase PfkB family.</text>
</comment>
<proteinExistence type="inferred from homology"/>
<keyword evidence="4 7" id="KW-0418">Kinase</keyword>
<evidence type="ECO:0000256" key="1">
    <source>
        <dbReference type="ARBA" id="ARBA00010688"/>
    </source>
</evidence>
<keyword evidence="8" id="KW-1185">Reference proteome</keyword>
<dbReference type="SUPFAM" id="SSF53613">
    <property type="entry name" value="Ribokinase-like"/>
    <property type="match status" value="1"/>
</dbReference>
<dbReference type="Proteomes" id="UP001152172">
    <property type="component" value="Unassembled WGS sequence"/>
</dbReference>
<feature type="domain" description="Carbohydrate kinase PfkB" evidence="6">
    <location>
        <begin position="4"/>
        <end position="302"/>
    </location>
</feature>
<dbReference type="PANTHER" id="PTHR43085">
    <property type="entry name" value="HEXOKINASE FAMILY MEMBER"/>
    <property type="match status" value="1"/>
</dbReference>
<dbReference type="AlphaFoldDB" id="A0A9X3L7R2"/>
<keyword evidence="5" id="KW-0067">ATP-binding</keyword>
<evidence type="ECO:0000256" key="3">
    <source>
        <dbReference type="ARBA" id="ARBA00022741"/>
    </source>
</evidence>
<evidence type="ECO:0000313" key="8">
    <source>
        <dbReference type="Proteomes" id="UP001152172"/>
    </source>
</evidence>
<dbReference type="RefSeq" id="WP_269921402.1">
    <property type="nucleotide sequence ID" value="NZ_JAMKBI010000003.1"/>
</dbReference>
<dbReference type="CDD" id="cd01167">
    <property type="entry name" value="bac_FRK"/>
    <property type="match status" value="1"/>
</dbReference>
<evidence type="ECO:0000256" key="4">
    <source>
        <dbReference type="ARBA" id="ARBA00022777"/>
    </source>
</evidence>
<protein>
    <submittedName>
        <fullName evidence="7">Carbohydrate kinase</fullName>
    </submittedName>
</protein>
<organism evidence="7 8">
    <name type="scientific">Psychrobacillus psychrodurans</name>
    <dbReference type="NCBI Taxonomy" id="126157"/>
    <lineage>
        <taxon>Bacteria</taxon>
        <taxon>Bacillati</taxon>
        <taxon>Bacillota</taxon>
        <taxon>Bacilli</taxon>
        <taxon>Bacillales</taxon>
        <taxon>Bacillaceae</taxon>
        <taxon>Psychrobacillus</taxon>
    </lineage>
</organism>
<comment type="caution">
    <text evidence="7">The sequence shown here is derived from an EMBL/GenBank/DDBJ whole genome shotgun (WGS) entry which is preliminary data.</text>
</comment>
<dbReference type="EMBL" id="JAMKBI010000003">
    <property type="protein sequence ID" value="MCZ8532942.1"/>
    <property type="molecule type" value="Genomic_DNA"/>
</dbReference>
<sequence length="309" mass="34079">MSKKFVLIFGDAFVDYIAEDQSNSRFSKFLGGATVNVAAGVARLGAASSFITVTGENETSEFVRNELMAEGVDLSFSQLVPEKEVSGVYVHLLENNERHFERYVDETPNIQVDFSSIKSEAIDQTSVFHFCSGTLFHPTALMTTRKIVESMKKSNVLISFDANIRPLRWKSEEICKKTICSFFDFVNILKLTEEELFFLTNTTTIDDGILQLRPYNIEAVLITIGAEGTYAVINGEVEHVSVEKVIPIDTTGAGDAFVAGILSKIYLEGYPSSIDAWVKYVSFGNKLGGICATKSGALSAMPRLIDLEK</sequence>
<name>A0A9X3L7R2_9BACI</name>
<dbReference type="PANTHER" id="PTHR43085:SF1">
    <property type="entry name" value="PSEUDOURIDINE KINASE-RELATED"/>
    <property type="match status" value="1"/>
</dbReference>
<accession>A0A9X3L7R2</accession>
<dbReference type="GO" id="GO:0016301">
    <property type="term" value="F:kinase activity"/>
    <property type="evidence" value="ECO:0007669"/>
    <property type="project" value="UniProtKB-KW"/>
</dbReference>
<dbReference type="GO" id="GO:0005524">
    <property type="term" value="F:ATP binding"/>
    <property type="evidence" value="ECO:0007669"/>
    <property type="project" value="UniProtKB-KW"/>
</dbReference>
<dbReference type="InterPro" id="IPR011611">
    <property type="entry name" value="PfkB_dom"/>
</dbReference>
<dbReference type="PROSITE" id="PS00584">
    <property type="entry name" value="PFKB_KINASES_2"/>
    <property type="match status" value="1"/>
</dbReference>
<dbReference type="InterPro" id="IPR029056">
    <property type="entry name" value="Ribokinase-like"/>
</dbReference>
<dbReference type="Gene3D" id="3.40.1190.20">
    <property type="match status" value="1"/>
</dbReference>
<evidence type="ECO:0000259" key="6">
    <source>
        <dbReference type="Pfam" id="PF00294"/>
    </source>
</evidence>